<dbReference type="GO" id="GO:0016787">
    <property type="term" value="F:hydrolase activity"/>
    <property type="evidence" value="ECO:0007669"/>
    <property type="project" value="UniProtKB-KW"/>
</dbReference>
<dbReference type="InterPro" id="IPR023214">
    <property type="entry name" value="HAD_sf"/>
</dbReference>
<protein>
    <submittedName>
        <fullName evidence="4">HAD family hydrolase</fullName>
    </submittedName>
</protein>
<dbReference type="Gene3D" id="3.40.50.1000">
    <property type="entry name" value="HAD superfamily/HAD-like"/>
    <property type="match status" value="1"/>
</dbReference>
<dbReference type="InterPro" id="IPR036412">
    <property type="entry name" value="HAD-like_sf"/>
</dbReference>
<reference evidence="5" key="1">
    <citation type="journal article" date="2019" name="Int. J. Syst. Evol. Microbiol.">
        <title>The Global Catalogue of Microorganisms (GCM) 10K type strain sequencing project: providing services to taxonomists for standard genome sequencing and annotation.</title>
        <authorList>
            <consortium name="The Broad Institute Genomics Platform"/>
            <consortium name="The Broad Institute Genome Sequencing Center for Infectious Disease"/>
            <person name="Wu L."/>
            <person name="Ma J."/>
        </authorList>
    </citation>
    <scope>NUCLEOTIDE SEQUENCE [LARGE SCALE GENOMIC DNA]</scope>
    <source>
        <strain evidence="5">CGMCC 4.1469</strain>
    </source>
</reference>
<evidence type="ECO:0000256" key="3">
    <source>
        <dbReference type="ARBA" id="ARBA00022842"/>
    </source>
</evidence>
<dbReference type="InterPro" id="IPR050582">
    <property type="entry name" value="HAD-like_SerB"/>
</dbReference>
<name>A0ABW0KKM3_9BACT</name>
<dbReference type="PANTHER" id="PTHR43344:SF13">
    <property type="entry name" value="PHOSPHATASE RV3661-RELATED"/>
    <property type="match status" value="1"/>
</dbReference>
<gene>
    <name evidence="4" type="ORF">ACFQDI_00375</name>
</gene>
<evidence type="ECO:0000313" key="5">
    <source>
        <dbReference type="Proteomes" id="UP001596052"/>
    </source>
</evidence>
<evidence type="ECO:0000256" key="1">
    <source>
        <dbReference type="ARBA" id="ARBA00022723"/>
    </source>
</evidence>
<dbReference type="EMBL" id="JBHSMQ010000001">
    <property type="protein sequence ID" value="MFC5453293.1"/>
    <property type="molecule type" value="Genomic_DNA"/>
</dbReference>
<organism evidence="4 5">
    <name type="scientific">Prosthecobacter fluviatilis</name>
    <dbReference type="NCBI Taxonomy" id="445931"/>
    <lineage>
        <taxon>Bacteria</taxon>
        <taxon>Pseudomonadati</taxon>
        <taxon>Verrucomicrobiota</taxon>
        <taxon>Verrucomicrobiia</taxon>
        <taxon>Verrucomicrobiales</taxon>
        <taxon>Verrucomicrobiaceae</taxon>
        <taxon>Prosthecobacter</taxon>
    </lineage>
</organism>
<keyword evidence="1" id="KW-0479">Metal-binding</keyword>
<dbReference type="Proteomes" id="UP001596052">
    <property type="component" value="Unassembled WGS sequence"/>
</dbReference>
<dbReference type="NCBIfam" id="TIGR01488">
    <property type="entry name" value="HAD-SF-IB"/>
    <property type="match status" value="1"/>
</dbReference>
<dbReference type="SUPFAM" id="SSF56784">
    <property type="entry name" value="HAD-like"/>
    <property type="match status" value="1"/>
</dbReference>
<accession>A0ABW0KKM3</accession>
<keyword evidence="2 4" id="KW-0378">Hydrolase</keyword>
<keyword evidence="3" id="KW-0460">Magnesium</keyword>
<dbReference type="Gene3D" id="1.20.1440.100">
    <property type="entry name" value="SG protein - dephosphorylation function"/>
    <property type="match status" value="1"/>
</dbReference>
<sequence>MPARSYAFFDLDHTLLPFDTQALFCNFVLHREPWRVLLHGLFIPVALARACGLASTATAKRAFLSYLRGMSRERLAAYAREFAEVCVTKWAYPSLRAEILRHKHQNRVLVLNTASPDFYAHEIAHALGFDHCIATRFEVGATFPGMPRLVTGNNKHEAKIAAMEAVVPGLTELTEQERANSWSYSDSAADLPLLEYAGYAVLVHPSRKLAGIGQQRGWAILHPERPYDNKLGDMLCVMLQMFGLHPE</sequence>
<evidence type="ECO:0000256" key="2">
    <source>
        <dbReference type="ARBA" id="ARBA00022801"/>
    </source>
</evidence>
<evidence type="ECO:0000313" key="4">
    <source>
        <dbReference type="EMBL" id="MFC5453293.1"/>
    </source>
</evidence>
<dbReference type="Pfam" id="PF12710">
    <property type="entry name" value="HAD"/>
    <property type="match status" value="1"/>
</dbReference>
<dbReference type="RefSeq" id="WP_377162232.1">
    <property type="nucleotide sequence ID" value="NZ_JBHSMQ010000001.1"/>
</dbReference>
<keyword evidence="5" id="KW-1185">Reference proteome</keyword>
<proteinExistence type="predicted"/>
<comment type="caution">
    <text evidence="4">The sequence shown here is derived from an EMBL/GenBank/DDBJ whole genome shotgun (WGS) entry which is preliminary data.</text>
</comment>
<dbReference type="PANTHER" id="PTHR43344">
    <property type="entry name" value="PHOSPHOSERINE PHOSPHATASE"/>
    <property type="match status" value="1"/>
</dbReference>